<accession>A0ABX1D693</accession>
<gene>
    <name evidence="1" type="ORF">HC176_00085</name>
</gene>
<protein>
    <submittedName>
        <fullName evidence="1">Uncharacterized protein</fullName>
    </submittedName>
</protein>
<name>A0ABX1D693_9FLAO</name>
<dbReference type="EMBL" id="JAAVJS010000001">
    <property type="protein sequence ID" value="NJX13883.1"/>
    <property type="molecule type" value="Genomic_DNA"/>
</dbReference>
<proteinExistence type="predicted"/>
<evidence type="ECO:0000313" key="1">
    <source>
        <dbReference type="EMBL" id="NJX13883.1"/>
    </source>
</evidence>
<keyword evidence="2" id="KW-1185">Reference proteome</keyword>
<dbReference type="Proteomes" id="UP000760545">
    <property type="component" value="Unassembled WGS sequence"/>
</dbReference>
<dbReference type="RefSeq" id="WP_167916145.1">
    <property type="nucleotide sequence ID" value="NZ_JAAVJS010000001.1"/>
</dbReference>
<sequence length="57" mass="6284">MFLEGPYRASNGDFDSNTISALQISEGYNTEAFEQDDFSAYSIVPQTGDIICLDNLV</sequence>
<organism evidence="1 2">
    <name type="scientific">Tamlana crocina</name>
    <dbReference type="NCBI Taxonomy" id="393006"/>
    <lineage>
        <taxon>Bacteria</taxon>
        <taxon>Pseudomonadati</taxon>
        <taxon>Bacteroidota</taxon>
        <taxon>Flavobacteriia</taxon>
        <taxon>Flavobacteriales</taxon>
        <taxon>Flavobacteriaceae</taxon>
        <taxon>Tamlana</taxon>
    </lineage>
</organism>
<reference evidence="1 2" key="1">
    <citation type="submission" date="2020-03" db="EMBL/GenBank/DDBJ databases">
        <title>Tamlana sp. nov, isolated from XXX.</title>
        <authorList>
            <person name="Cao W.R."/>
        </authorList>
    </citation>
    <scope>NUCLEOTIDE SEQUENCE [LARGE SCALE GENOMIC DNA]</scope>
    <source>
        <strain evidence="1 2">HST1-43</strain>
    </source>
</reference>
<evidence type="ECO:0000313" key="2">
    <source>
        <dbReference type="Proteomes" id="UP000760545"/>
    </source>
</evidence>
<comment type="caution">
    <text evidence="1">The sequence shown here is derived from an EMBL/GenBank/DDBJ whole genome shotgun (WGS) entry which is preliminary data.</text>
</comment>